<proteinExistence type="predicted"/>
<dbReference type="RefSeq" id="WP_072356674.1">
    <property type="nucleotide sequence ID" value="NZ_CBHWAX010000003.1"/>
</dbReference>
<evidence type="ECO:0000256" key="1">
    <source>
        <dbReference type="SAM" id="SignalP"/>
    </source>
</evidence>
<keyword evidence="5" id="KW-1185">Reference proteome</keyword>
<protein>
    <submittedName>
        <fullName evidence="3">Ectonucleotide pyrophosphatase/phosphodiesterase</fullName>
    </submittedName>
    <submittedName>
        <fullName evidence="2">Predicted pyrophosphatase or phosphodiesterase, AlkP superfamily</fullName>
    </submittedName>
</protein>
<evidence type="ECO:0000313" key="4">
    <source>
        <dbReference type="Proteomes" id="UP000183788"/>
    </source>
</evidence>
<dbReference type="PANTHER" id="PTHR10151">
    <property type="entry name" value="ECTONUCLEOTIDE PYROPHOSPHATASE/PHOSPHODIESTERASE"/>
    <property type="match status" value="1"/>
</dbReference>
<dbReference type="Gene3D" id="3.40.720.10">
    <property type="entry name" value="Alkaline Phosphatase, subunit A"/>
    <property type="match status" value="1"/>
</dbReference>
<dbReference type="GO" id="GO:0016787">
    <property type="term" value="F:hydrolase activity"/>
    <property type="evidence" value="ECO:0007669"/>
    <property type="project" value="UniProtKB-ARBA"/>
</dbReference>
<dbReference type="EMBL" id="CP140154">
    <property type="protein sequence ID" value="WQG89438.1"/>
    <property type="molecule type" value="Genomic_DNA"/>
</dbReference>
<organism evidence="2 4">
    <name type="scientific">Chitinophaga sancti</name>
    <dbReference type="NCBI Taxonomy" id="1004"/>
    <lineage>
        <taxon>Bacteria</taxon>
        <taxon>Pseudomonadati</taxon>
        <taxon>Bacteroidota</taxon>
        <taxon>Chitinophagia</taxon>
        <taxon>Chitinophagales</taxon>
        <taxon>Chitinophagaceae</taxon>
        <taxon>Chitinophaga</taxon>
    </lineage>
</organism>
<feature type="chain" id="PRO_5013131674" evidence="1">
    <location>
        <begin position="20"/>
        <end position="415"/>
    </location>
</feature>
<dbReference type="EMBL" id="FPIZ01000001">
    <property type="protein sequence ID" value="SFW12985.1"/>
    <property type="molecule type" value="Genomic_DNA"/>
</dbReference>
<reference evidence="2 4" key="1">
    <citation type="submission" date="2016-11" db="EMBL/GenBank/DDBJ databases">
        <authorList>
            <person name="Jaros S."/>
            <person name="Januszkiewicz K."/>
            <person name="Wedrychowicz H."/>
        </authorList>
    </citation>
    <scope>NUCLEOTIDE SEQUENCE [LARGE SCALE GENOMIC DNA]</scope>
    <source>
        <strain evidence="2 4">DSM 784</strain>
    </source>
</reference>
<keyword evidence="1" id="KW-0732">Signal</keyword>
<name>A0A1K1LQ18_9BACT</name>
<dbReference type="Proteomes" id="UP001326715">
    <property type="component" value="Chromosome"/>
</dbReference>
<reference evidence="3 5" key="2">
    <citation type="submission" date="2023-11" db="EMBL/GenBank/DDBJ databases">
        <title>MicrobeMod: A computational toolkit for identifying prokaryotic methylation and restriction-modification with nanopore sequencing.</title>
        <authorList>
            <person name="Crits-Christoph A."/>
            <person name="Kang S.C."/>
            <person name="Lee H."/>
            <person name="Ostrov N."/>
        </authorList>
    </citation>
    <scope>NUCLEOTIDE SEQUENCE [LARGE SCALE GENOMIC DNA]</scope>
    <source>
        <strain evidence="3 5">ATCC 23090</strain>
    </source>
</reference>
<evidence type="ECO:0000313" key="3">
    <source>
        <dbReference type="EMBL" id="WQG89438.1"/>
    </source>
</evidence>
<dbReference type="InterPro" id="IPR002591">
    <property type="entry name" value="Phosphodiest/P_Trfase"/>
</dbReference>
<dbReference type="PANTHER" id="PTHR10151:SF120">
    <property type="entry name" value="BIS(5'-ADENOSYL)-TRIPHOSPHATASE"/>
    <property type="match status" value="1"/>
</dbReference>
<feature type="signal peptide" evidence="1">
    <location>
        <begin position="1"/>
        <end position="19"/>
    </location>
</feature>
<dbReference type="Gene3D" id="3.30.1360.180">
    <property type="match status" value="1"/>
</dbReference>
<dbReference type="SUPFAM" id="SSF53649">
    <property type="entry name" value="Alkaline phosphatase-like"/>
    <property type="match status" value="1"/>
</dbReference>
<dbReference type="AlphaFoldDB" id="A0A1K1LQ18"/>
<sequence>MKHISLAILILLSTQFAFAQDTTQQVVQGRTNSKEQEAKPYVIMISIDGFRYDYAEKYQAANLLRLSGEGVKATAMQPSYPSLTFPNHYTLITGLYPAHHGLVDNSFYDRNRKQVYDMKNRDAVEDGTWYGGTPLWVMAEQQHMVSASYFWVGSESPIQNTRPTYSYRYQEKTKIDDRIQALVNWLKLPAAQRPHLITFYFPEVDHAGHSYGPESEQVKEQVQFVDESIGKMVKAVSALKLPVNYIVVSDHGMAAVDTVNLIQLNDMGLRMSWGGEKMMFYGDDTAKVNAAYAYYKSHEDHFRTYRKTEMPARWHYGTEDKFNRIGDIVLVPDPYYVFAQPKKGKQHTGHHGFDNNLTDMNAVFMAWGPAFNQHQRIGTFANIHVYPLVAEILGLKIEEPVDGQLDVLKPILKGR</sequence>
<accession>A0A1K1LQ18</accession>
<evidence type="ECO:0000313" key="2">
    <source>
        <dbReference type="EMBL" id="SFW12985.1"/>
    </source>
</evidence>
<dbReference type="STRING" id="1004.SAMN05661012_00123"/>
<dbReference type="OrthoDB" id="9779418at2"/>
<dbReference type="Proteomes" id="UP000183788">
    <property type="component" value="Unassembled WGS sequence"/>
</dbReference>
<dbReference type="Pfam" id="PF01663">
    <property type="entry name" value="Phosphodiest"/>
    <property type="match status" value="1"/>
</dbReference>
<dbReference type="InterPro" id="IPR017850">
    <property type="entry name" value="Alkaline_phosphatase_core_sf"/>
</dbReference>
<gene>
    <name evidence="2" type="ORF">SAMN05661012_00123</name>
    <name evidence="3" type="ORF">SR876_31385</name>
</gene>
<evidence type="ECO:0000313" key="5">
    <source>
        <dbReference type="Proteomes" id="UP001326715"/>
    </source>
</evidence>
<dbReference type="CDD" id="cd16018">
    <property type="entry name" value="Enpp"/>
    <property type="match status" value="1"/>
</dbReference>